<dbReference type="RefSeq" id="WP_025359930.1">
    <property type="nucleotide sequence ID" value="NZ_BAAABQ010000084.1"/>
</dbReference>
<protein>
    <recommendedName>
        <fullName evidence="2">PE domain-containing protein</fullName>
    </recommendedName>
</protein>
<organism evidence="3 4">
    <name type="scientific">Kutzneria viridogrisea</name>
    <dbReference type="NCBI Taxonomy" id="47990"/>
    <lineage>
        <taxon>Bacteria</taxon>
        <taxon>Bacillati</taxon>
        <taxon>Actinomycetota</taxon>
        <taxon>Actinomycetes</taxon>
        <taxon>Pseudonocardiales</taxon>
        <taxon>Pseudonocardiaceae</taxon>
        <taxon>Kutzneria</taxon>
    </lineage>
</organism>
<keyword evidence="4" id="KW-1185">Reference proteome</keyword>
<dbReference type="Gene3D" id="1.10.287.850">
    <property type="entry name" value="HP0062-like domain"/>
    <property type="match status" value="1"/>
</dbReference>
<feature type="region of interest" description="Disordered" evidence="1">
    <location>
        <begin position="1"/>
        <end position="43"/>
    </location>
</feature>
<proteinExistence type="predicted"/>
<comment type="caution">
    <text evidence="3">The sequence shown here is derived from an EMBL/GenBank/DDBJ whole genome shotgun (WGS) entry which is preliminary data.</text>
</comment>
<evidence type="ECO:0000313" key="4">
    <source>
        <dbReference type="Proteomes" id="UP000517916"/>
    </source>
</evidence>
<accession>A0ABR6BED1</accession>
<dbReference type="Proteomes" id="UP000517916">
    <property type="component" value="Unassembled WGS sequence"/>
</dbReference>
<dbReference type="InterPro" id="IPR000084">
    <property type="entry name" value="PE-PGRS_N"/>
</dbReference>
<dbReference type="SUPFAM" id="SSF140459">
    <property type="entry name" value="PE/PPE dimer-like"/>
    <property type="match status" value="1"/>
</dbReference>
<gene>
    <name evidence="3" type="ORF">BC739_002433</name>
</gene>
<evidence type="ECO:0000259" key="2">
    <source>
        <dbReference type="Pfam" id="PF00934"/>
    </source>
</evidence>
<reference evidence="3 4" key="1">
    <citation type="submission" date="2020-08" db="EMBL/GenBank/DDBJ databases">
        <title>Genomic Encyclopedia of Archaeal and Bacterial Type Strains, Phase II (KMG-II): from individual species to whole genera.</title>
        <authorList>
            <person name="Goeker M."/>
        </authorList>
    </citation>
    <scope>NUCLEOTIDE SEQUENCE [LARGE SCALE GENOMIC DNA]</scope>
    <source>
        <strain evidence="3 4">DSM 43850</strain>
    </source>
</reference>
<dbReference type="InterPro" id="IPR038332">
    <property type="entry name" value="PPE_sf"/>
</dbReference>
<dbReference type="EMBL" id="JACJID010000002">
    <property type="protein sequence ID" value="MBA8925234.1"/>
    <property type="molecule type" value="Genomic_DNA"/>
</dbReference>
<dbReference type="Pfam" id="PF00934">
    <property type="entry name" value="PE"/>
    <property type="match status" value="1"/>
</dbReference>
<feature type="compositionally biased region" description="Pro residues" evidence="1">
    <location>
        <begin position="9"/>
        <end position="41"/>
    </location>
</feature>
<sequence length="163" mass="17576">MQYDGHAPPAAPMPGYPAAPKPAPMPGYPGHPQAAPKPAPMPDHVVAPAPEQPVGCFAFTEDEFQAVIKQWRDLLHELKQAERAARPMSSVRPAADEPVSRFVATITNDSGRAYLKHNREAQRFVSEFLAKLTQAHQVYLDAEQNGTDGLRRAAGTPGGGKSC</sequence>
<evidence type="ECO:0000313" key="3">
    <source>
        <dbReference type="EMBL" id="MBA8925234.1"/>
    </source>
</evidence>
<name>A0ABR6BED1_9PSEU</name>
<evidence type="ECO:0000256" key="1">
    <source>
        <dbReference type="SAM" id="MobiDB-lite"/>
    </source>
</evidence>
<feature type="domain" description="PE" evidence="2">
    <location>
        <begin position="69"/>
        <end position="144"/>
    </location>
</feature>